<keyword evidence="6 8" id="KW-1133">Transmembrane helix</keyword>
<feature type="transmembrane region" description="Helical" evidence="8">
    <location>
        <begin position="20"/>
        <end position="44"/>
    </location>
</feature>
<dbReference type="PANTHER" id="PTHR30614:SF0">
    <property type="entry name" value="L-CYSTINE TRANSPORT SYSTEM PERMEASE PROTEIN TCYL"/>
    <property type="match status" value="1"/>
</dbReference>
<dbReference type="RefSeq" id="WP_016185562.1">
    <property type="nucleotide sequence ID" value="NZ_ASWO01000005.1"/>
</dbReference>
<keyword evidence="11" id="KW-1185">Reference proteome</keyword>
<evidence type="ECO:0000256" key="1">
    <source>
        <dbReference type="ARBA" id="ARBA00004651"/>
    </source>
</evidence>
<gene>
    <name evidence="10" type="ORF">I573_01568</name>
</gene>
<organism evidence="10 11">
    <name type="scientific">Enterococcus sulfureus ATCC 49903</name>
    <dbReference type="NCBI Taxonomy" id="1140003"/>
    <lineage>
        <taxon>Bacteria</taxon>
        <taxon>Bacillati</taxon>
        <taxon>Bacillota</taxon>
        <taxon>Bacilli</taxon>
        <taxon>Lactobacillales</taxon>
        <taxon>Enterococcaceae</taxon>
        <taxon>Enterococcus</taxon>
    </lineage>
</organism>
<evidence type="ECO:0000313" key="10">
    <source>
        <dbReference type="EMBL" id="EOT83843.1"/>
    </source>
</evidence>
<dbReference type="InterPro" id="IPR010065">
    <property type="entry name" value="AA_ABC_transptr_permease_3TM"/>
</dbReference>
<dbReference type="OrthoDB" id="9805999at2"/>
<evidence type="ECO:0000256" key="4">
    <source>
        <dbReference type="ARBA" id="ARBA00022692"/>
    </source>
</evidence>
<evidence type="ECO:0000256" key="3">
    <source>
        <dbReference type="ARBA" id="ARBA00022475"/>
    </source>
</evidence>
<dbReference type="PATRIC" id="fig|1140003.3.peg.1068"/>
<dbReference type="GO" id="GO:0006865">
    <property type="term" value="P:amino acid transport"/>
    <property type="evidence" value="ECO:0007669"/>
    <property type="project" value="UniProtKB-KW"/>
</dbReference>
<keyword evidence="5" id="KW-0029">Amino-acid transport</keyword>
<feature type="transmembrane region" description="Helical" evidence="8">
    <location>
        <begin position="56"/>
        <end position="77"/>
    </location>
</feature>
<dbReference type="Pfam" id="PF00528">
    <property type="entry name" value="BPD_transp_1"/>
    <property type="match status" value="1"/>
</dbReference>
<dbReference type="AlphaFoldDB" id="S0P4V2"/>
<accession>S0P4V2</accession>
<comment type="caution">
    <text evidence="10">The sequence shown here is derived from an EMBL/GenBank/DDBJ whole genome shotgun (WGS) entry which is preliminary data.</text>
</comment>
<comment type="subcellular location">
    <subcellularLocation>
        <location evidence="1 8">Cell membrane</location>
        <topology evidence="1 8">Multi-pass membrane protein</topology>
    </subcellularLocation>
</comment>
<proteinExistence type="inferred from homology"/>
<keyword evidence="3" id="KW-1003">Cell membrane</keyword>
<dbReference type="InterPro" id="IPR035906">
    <property type="entry name" value="MetI-like_sf"/>
</dbReference>
<feature type="domain" description="ABC transmembrane type-1" evidence="9">
    <location>
        <begin position="21"/>
        <end position="216"/>
    </location>
</feature>
<evidence type="ECO:0000256" key="5">
    <source>
        <dbReference type="ARBA" id="ARBA00022970"/>
    </source>
</evidence>
<keyword evidence="2 8" id="KW-0813">Transport</keyword>
<dbReference type="NCBIfam" id="TIGR01726">
    <property type="entry name" value="HEQRo_perm_3TM"/>
    <property type="match status" value="1"/>
</dbReference>
<dbReference type="SUPFAM" id="SSF161098">
    <property type="entry name" value="MetI-like"/>
    <property type="match status" value="1"/>
</dbReference>
<dbReference type="STRING" id="1140003.OMY_01110"/>
<protein>
    <recommendedName>
        <fullName evidence="9">ABC transmembrane type-1 domain-containing protein</fullName>
    </recommendedName>
</protein>
<keyword evidence="4 8" id="KW-0812">Transmembrane</keyword>
<dbReference type="InterPro" id="IPR000515">
    <property type="entry name" value="MetI-like"/>
</dbReference>
<name>S0P4V2_9ENTE</name>
<dbReference type="eggNOG" id="COG0765">
    <property type="taxonomic scope" value="Bacteria"/>
</dbReference>
<evidence type="ECO:0000256" key="2">
    <source>
        <dbReference type="ARBA" id="ARBA00022448"/>
    </source>
</evidence>
<dbReference type="InterPro" id="IPR043429">
    <property type="entry name" value="ArtM/GltK/GlnP/TcyL/YhdX-like"/>
</dbReference>
<dbReference type="GO" id="GO:0022857">
    <property type="term" value="F:transmembrane transporter activity"/>
    <property type="evidence" value="ECO:0007669"/>
    <property type="project" value="InterPro"/>
</dbReference>
<dbReference type="Gene3D" id="1.10.3720.10">
    <property type="entry name" value="MetI-like"/>
    <property type="match status" value="1"/>
</dbReference>
<evidence type="ECO:0000256" key="8">
    <source>
        <dbReference type="RuleBase" id="RU363032"/>
    </source>
</evidence>
<dbReference type="CDD" id="cd06261">
    <property type="entry name" value="TM_PBP2"/>
    <property type="match status" value="1"/>
</dbReference>
<reference evidence="10 11" key="1">
    <citation type="submission" date="2013-03" db="EMBL/GenBank/DDBJ databases">
        <title>The Genome Sequence of Enterococcus sulfureus ATCC_49903 (PacBio/Illumina hybrid assembly).</title>
        <authorList>
            <consortium name="The Broad Institute Genomics Platform"/>
            <consortium name="The Broad Institute Genome Sequencing Center for Infectious Disease"/>
            <person name="Earl A."/>
            <person name="Russ C."/>
            <person name="Gilmore M."/>
            <person name="Surin D."/>
            <person name="Walker B."/>
            <person name="Young S."/>
            <person name="Zeng Q."/>
            <person name="Gargeya S."/>
            <person name="Fitzgerald M."/>
            <person name="Haas B."/>
            <person name="Abouelleil A."/>
            <person name="Allen A.W."/>
            <person name="Alvarado L."/>
            <person name="Arachchi H.M."/>
            <person name="Berlin A.M."/>
            <person name="Chapman S.B."/>
            <person name="Gainer-Dewar J."/>
            <person name="Goldberg J."/>
            <person name="Griggs A."/>
            <person name="Gujja S."/>
            <person name="Hansen M."/>
            <person name="Howarth C."/>
            <person name="Imamovic A."/>
            <person name="Ireland A."/>
            <person name="Larimer J."/>
            <person name="McCowan C."/>
            <person name="Murphy C."/>
            <person name="Pearson M."/>
            <person name="Poon T.W."/>
            <person name="Priest M."/>
            <person name="Roberts A."/>
            <person name="Saif S."/>
            <person name="Shea T."/>
            <person name="Sisk P."/>
            <person name="Sykes S."/>
            <person name="Wortman J."/>
            <person name="Nusbaum C."/>
            <person name="Birren B."/>
        </authorList>
    </citation>
    <scope>NUCLEOTIDE SEQUENCE [LARGE SCALE GENOMIC DNA]</scope>
    <source>
        <strain evidence="10 11">ATCC 49903</strain>
    </source>
</reference>
<dbReference type="GO" id="GO:0043190">
    <property type="term" value="C:ATP-binding cassette (ABC) transporter complex"/>
    <property type="evidence" value="ECO:0007669"/>
    <property type="project" value="InterPro"/>
</dbReference>
<dbReference type="EMBL" id="ASWO01000005">
    <property type="protein sequence ID" value="EOT83843.1"/>
    <property type="molecule type" value="Genomic_DNA"/>
</dbReference>
<feature type="transmembrane region" description="Helical" evidence="8">
    <location>
        <begin position="153"/>
        <end position="178"/>
    </location>
</feature>
<dbReference type="Proteomes" id="UP000015961">
    <property type="component" value="Unassembled WGS sequence"/>
</dbReference>
<comment type="similarity">
    <text evidence="8">Belongs to the binding-protein-dependent transport system permease family.</text>
</comment>
<dbReference type="PANTHER" id="PTHR30614">
    <property type="entry name" value="MEMBRANE COMPONENT OF AMINO ACID ABC TRANSPORTER"/>
    <property type="match status" value="1"/>
</dbReference>
<keyword evidence="7 8" id="KW-0472">Membrane</keyword>
<evidence type="ECO:0000259" key="9">
    <source>
        <dbReference type="PROSITE" id="PS50928"/>
    </source>
</evidence>
<evidence type="ECO:0000313" key="11">
    <source>
        <dbReference type="Proteomes" id="UP000015961"/>
    </source>
</evidence>
<feature type="transmembrane region" description="Helical" evidence="8">
    <location>
        <begin position="190"/>
        <end position="212"/>
    </location>
</feature>
<dbReference type="PROSITE" id="PS50928">
    <property type="entry name" value="ABC_TM1"/>
    <property type="match status" value="1"/>
</dbReference>
<sequence>MSQFFQPELVIQYFPKILSALPITLGIVIVATAIGLILGGLIACIRVEKVPILTQLSSLFVSFIRGTPILVQLYIVYYGIPALLQIIGVDVSNWSKLIFIYITYGLNTAAFQSETIRVAILSIPEHQKEAAIACGLSQGQFYRQILFPQMLKVALPSFATTTIALLQDTSLAFTIGLIDVVGKAKAIGAVTYHTLEGYIGAAIIFIVLSFTLEQGFRILERVVQYERVAPLSKPRLVFFKKNTLPTGYKGENI</sequence>
<evidence type="ECO:0000256" key="7">
    <source>
        <dbReference type="ARBA" id="ARBA00023136"/>
    </source>
</evidence>
<evidence type="ECO:0000256" key="6">
    <source>
        <dbReference type="ARBA" id="ARBA00022989"/>
    </source>
</evidence>